<proteinExistence type="predicted"/>
<organism evidence="1 2">
    <name type="scientific">Hydnum rufescens UP504</name>
    <dbReference type="NCBI Taxonomy" id="1448309"/>
    <lineage>
        <taxon>Eukaryota</taxon>
        <taxon>Fungi</taxon>
        <taxon>Dikarya</taxon>
        <taxon>Basidiomycota</taxon>
        <taxon>Agaricomycotina</taxon>
        <taxon>Agaricomycetes</taxon>
        <taxon>Cantharellales</taxon>
        <taxon>Hydnaceae</taxon>
        <taxon>Hydnum</taxon>
    </lineage>
</organism>
<keyword evidence="2" id="KW-1185">Reference proteome</keyword>
<comment type="caution">
    <text evidence="1">The sequence shown here is derived from an EMBL/GenBank/DDBJ whole genome shotgun (WGS) entry which is preliminary data.</text>
</comment>
<evidence type="ECO:0000313" key="1">
    <source>
        <dbReference type="EMBL" id="KAF9516295.1"/>
    </source>
</evidence>
<reference evidence="1" key="1">
    <citation type="journal article" date="2020" name="Nat. Commun.">
        <title>Large-scale genome sequencing of mycorrhizal fungi provides insights into the early evolution of symbiotic traits.</title>
        <authorList>
            <person name="Miyauchi S."/>
            <person name="Kiss E."/>
            <person name="Kuo A."/>
            <person name="Drula E."/>
            <person name="Kohler A."/>
            <person name="Sanchez-Garcia M."/>
            <person name="Morin E."/>
            <person name="Andreopoulos B."/>
            <person name="Barry K.W."/>
            <person name="Bonito G."/>
            <person name="Buee M."/>
            <person name="Carver A."/>
            <person name="Chen C."/>
            <person name="Cichocki N."/>
            <person name="Clum A."/>
            <person name="Culley D."/>
            <person name="Crous P.W."/>
            <person name="Fauchery L."/>
            <person name="Girlanda M."/>
            <person name="Hayes R.D."/>
            <person name="Keri Z."/>
            <person name="LaButti K."/>
            <person name="Lipzen A."/>
            <person name="Lombard V."/>
            <person name="Magnuson J."/>
            <person name="Maillard F."/>
            <person name="Murat C."/>
            <person name="Nolan M."/>
            <person name="Ohm R.A."/>
            <person name="Pangilinan J."/>
            <person name="Pereira M.F."/>
            <person name="Perotto S."/>
            <person name="Peter M."/>
            <person name="Pfister S."/>
            <person name="Riley R."/>
            <person name="Sitrit Y."/>
            <person name="Stielow J.B."/>
            <person name="Szollosi G."/>
            <person name="Zifcakova L."/>
            <person name="Stursova M."/>
            <person name="Spatafora J.W."/>
            <person name="Tedersoo L."/>
            <person name="Vaario L.M."/>
            <person name="Yamada A."/>
            <person name="Yan M."/>
            <person name="Wang P."/>
            <person name="Xu J."/>
            <person name="Bruns T."/>
            <person name="Baldrian P."/>
            <person name="Vilgalys R."/>
            <person name="Dunand C."/>
            <person name="Henrissat B."/>
            <person name="Grigoriev I.V."/>
            <person name="Hibbett D."/>
            <person name="Nagy L.G."/>
            <person name="Martin F.M."/>
        </authorList>
    </citation>
    <scope>NUCLEOTIDE SEQUENCE</scope>
    <source>
        <strain evidence="1">UP504</strain>
    </source>
</reference>
<dbReference type="Proteomes" id="UP000886523">
    <property type="component" value="Unassembled WGS sequence"/>
</dbReference>
<dbReference type="OrthoDB" id="124041at2759"/>
<name>A0A9P6DZT0_9AGAM</name>
<dbReference type="AlphaFoldDB" id="A0A9P6DZT0"/>
<gene>
    <name evidence="1" type="ORF">BS47DRAFT_1340885</name>
</gene>
<accession>A0A9P6DZT0</accession>
<protein>
    <submittedName>
        <fullName evidence="1">Uncharacterized protein</fullName>
    </submittedName>
</protein>
<dbReference type="EMBL" id="MU128940">
    <property type="protein sequence ID" value="KAF9516295.1"/>
    <property type="molecule type" value="Genomic_DNA"/>
</dbReference>
<sequence>MLNNLPTDSPWIIEDFQPTGYHSNPPPPRMPFVSTSTTELWIQFELYGNQFRFRSADQATRKSKPKDTIK</sequence>
<evidence type="ECO:0000313" key="2">
    <source>
        <dbReference type="Proteomes" id="UP000886523"/>
    </source>
</evidence>